<evidence type="ECO:0000256" key="1">
    <source>
        <dbReference type="PROSITE-ProRule" id="PRU00473"/>
    </source>
</evidence>
<evidence type="ECO:0000259" key="3">
    <source>
        <dbReference type="PROSITE" id="PS51123"/>
    </source>
</evidence>
<feature type="compositionally biased region" description="Basic and acidic residues" evidence="2">
    <location>
        <begin position="194"/>
        <end position="206"/>
    </location>
</feature>
<dbReference type="PROSITE" id="PS51123">
    <property type="entry name" value="OMPA_2"/>
    <property type="match status" value="1"/>
</dbReference>
<feature type="region of interest" description="Disordered" evidence="2">
    <location>
        <begin position="169"/>
        <end position="206"/>
    </location>
</feature>
<dbReference type="Pfam" id="PF00691">
    <property type="entry name" value="OmpA"/>
    <property type="match status" value="1"/>
</dbReference>
<dbReference type="GO" id="GO:0016020">
    <property type="term" value="C:membrane"/>
    <property type="evidence" value="ECO:0007669"/>
    <property type="project" value="UniProtKB-UniRule"/>
</dbReference>
<accession>A0A4R6DU11</accession>
<organism evidence="4 5">
    <name type="scientific">Azoarcus indigens</name>
    <dbReference type="NCBI Taxonomy" id="29545"/>
    <lineage>
        <taxon>Bacteria</taxon>
        <taxon>Pseudomonadati</taxon>
        <taxon>Pseudomonadota</taxon>
        <taxon>Betaproteobacteria</taxon>
        <taxon>Rhodocyclales</taxon>
        <taxon>Zoogloeaceae</taxon>
        <taxon>Azoarcus</taxon>
    </lineage>
</organism>
<dbReference type="InterPro" id="IPR050330">
    <property type="entry name" value="Bact_OuterMem_StrucFunc"/>
</dbReference>
<dbReference type="PROSITE" id="PS51257">
    <property type="entry name" value="PROKAR_LIPOPROTEIN"/>
    <property type="match status" value="1"/>
</dbReference>
<keyword evidence="5" id="KW-1185">Reference proteome</keyword>
<proteinExistence type="predicted"/>
<dbReference type="CDD" id="cd07185">
    <property type="entry name" value="OmpA_C-like"/>
    <property type="match status" value="1"/>
</dbReference>
<name>A0A4R6DU11_9RHOO</name>
<reference evidence="4 5" key="1">
    <citation type="submission" date="2019-03" db="EMBL/GenBank/DDBJ databases">
        <title>Genomic Encyclopedia of Type Strains, Phase IV (KMG-IV): sequencing the most valuable type-strain genomes for metagenomic binning, comparative biology and taxonomic classification.</title>
        <authorList>
            <person name="Goeker M."/>
        </authorList>
    </citation>
    <scope>NUCLEOTIDE SEQUENCE [LARGE SCALE GENOMIC DNA]</scope>
    <source>
        <strain evidence="4 5">DSM 12121</strain>
    </source>
</reference>
<protein>
    <submittedName>
        <fullName evidence="4">Outer membrane protein OmpA-like peptidoglycan-associated protein</fullName>
    </submittedName>
</protein>
<dbReference type="PANTHER" id="PTHR30329">
    <property type="entry name" value="STATOR ELEMENT OF FLAGELLAR MOTOR COMPLEX"/>
    <property type="match status" value="1"/>
</dbReference>
<gene>
    <name evidence="4" type="ORF">C7389_11463</name>
</gene>
<dbReference type="AlphaFoldDB" id="A0A4R6DU11"/>
<dbReference type="SUPFAM" id="SSF103088">
    <property type="entry name" value="OmpA-like"/>
    <property type="match status" value="1"/>
</dbReference>
<evidence type="ECO:0000256" key="2">
    <source>
        <dbReference type="SAM" id="MobiDB-lite"/>
    </source>
</evidence>
<dbReference type="EMBL" id="SNVV01000014">
    <property type="protein sequence ID" value="TDN48676.1"/>
    <property type="molecule type" value="Genomic_DNA"/>
</dbReference>
<dbReference type="Proteomes" id="UP000295129">
    <property type="component" value="Unassembled WGS sequence"/>
</dbReference>
<dbReference type="InterPro" id="IPR036737">
    <property type="entry name" value="OmpA-like_sf"/>
</dbReference>
<sequence>MRIAMNSARRAFLSRSAAGLIGALLLAGCAPQSYLVLLENPGGGNGKVLVTGASGRQAGVERAGDALALNADGPRPLVVDADQVQRDFGAALAAQPPLPESFLLYFEGGERLTAESLARLPDILAAIARRPAADVSIIGHTDTMGNASANEGLGLARAEAVRKLLESEGAKPLEMNATSHGERNPLIPTPDETQEPRNRRVEVTVR</sequence>
<evidence type="ECO:0000313" key="4">
    <source>
        <dbReference type="EMBL" id="TDN48676.1"/>
    </source>
</evidence>
<feature type="domain" description="OmpA-like" evidence="3">
    <location>
        <begin position="93"/>
        <end position="206"/>
    </location>
</feature>
<comment type="caution">
    <text evidence="4">The sequence shown here is derived from an EMBL/GenBank/DDBJ whole genome shotgun (WGS) entry which is preliminary data.</text>
</comment>
<evidence type="ECO:0000313" key="5">
    <source>
        <dbReference type="Proteomes" id="UP000295129"/>
    </source>
</evidence>
<keyword evidence="1" id="KW-0472">Membrane</keyword>
<dbReference type="PANTHER" id="PTHR30329:SF21">
    <property type="entry name" value="LIPOPROTEIN YIAD-RELATED"/>
    <property type="match status" value="1"/>
</dbReference>
<dbReference type="Gene3D" id="3.30.1330.60">
    <property type="entry name" value="OmpA-like domain"/>
    <property type="match status" value="1"/>
</dbReference>
<dbReference type="InterPro" id="IPR006665">
    <property type="entry name" value="OmpA-like"/>
</dbReference>